<dbReference type="Pfam" id="PF00795">
    <property type="entry name" value="CN_hydrolase"/>
    <property type="match status" value="1"/>
</dbReference>
<proteinExistence type="predicted"/>
<name>A0ABT9B1J3_9ACTN</name>
<protein>
    <submittedName>
        <fullName evidence="3">Nitrilase-related carbon-nitrogen hydrolase</fullName>
    </submittedName>
</protein>
<dbReference type="PANTHER" id="PTHR43674">
    <property type="entry name" value="NITRILASE C965.09-RELATED"/>
    <property type="match status" value="1"/>
</dbReference>
<evidence type="ECO:0000259" key="2">
    <source>
        <dbReference type="PROSITE" id="PS50263"/>
    </source>
</evidence>
<accession>A0ABT9B1J3</accession>
<reference evidence="3 4" key="1">
    <citation type="submission" date="2023-07" db="EMBL/GenBank/DDBJ databases">
        <title>Nocardioides sp. nov WY-20 isolated from soil.</title>
        <authorList>
            <person name="Liu B."/>
            <person name="Wan Y."/>
        </authorList>
    </citation>
    <scope>NUCLEOTIDE SEQUENCE [LARGE SCALE GENOMIC DNA]</scope>
    <source>
        <strain evidence="3 4">WY-20</strain>
    </source>
</reference>
<dbReference type="Proteomes" id="UP001233314">
    <property type="component" value="Unassembled WGS sequence"/>
</dbReference>
<dbReference type="InterPro" id="IPR003010">
    <property type="entry name" value="C-N_Hydrolase"/>
</dbReference>
<dbReference type="Gene3D" id="3.60.110.10">
    <property type="entry name" value="Carbon-nitrogen hydrolase"/>
    <property type="match status" value="1"/>
</dbReference>
<dbReference type="RefSeq" id="WP_305027623.1">
    <property type="nucleotide sequence ID" value="NZ_JAUQTA010000001.1"/>
</dbReference>
<dbReference type="InterPro" id="IPR036526">
    <property type="entry name" value="C-N_Hydrolase_sf"/>
</dbReference>
<comment type="caution">
    <text evidence="3">The sequence shown here is derived from an EMBL/GenBank/DDBJ whole genome shotgun (WGS) entry which is preliminary data.</text>
</comment>
<evidence type="ECO:0000313" key="3">
    <source>
        <dbReference type="EMBL" id="MDO7868245.1"/>
    </source>
</evidence>
<gene>
    <name evidence="3" type="ORF">Q5722_07660</name>
</gene>
<evidence type="ECO:0000256" key="1">
    <source>
        <dbReference type="ARBA" id="ARBA00022801"/>
    </source>
</evidence>
<keyword evidence="1 3" id="KW-0378">Hydrolase</keyword>
<feature type="domain" description="CN hydrolase" evidence="2">
    <location>
        <begin position="23"/>
        <end position="286"/>
    </location>
</feature>
<sequence>MELITAPDLPSLARASGGPGRTLTVGVVQMHWQADEAAHAAALSAGVRRAAEAGAQVVFLPELTLSRYPADFRPAGRPADLAESLEDGPTRTLVAKMASEHGVFVHASLYEAAPAPDGSDDGLGYNTAILVAPGGELVGRTRKTHIPVTEGYFEDLFFRPGPAVEPYPVHVPDLPGAPRLGLPTCWDEWFPEVARAYSLADAEVLAYPTAIGSEPDHPDFDTQPLWQHVIVGNGITSGLFMCVPNRWGSEGRVDFYGSSFISDPYGRILAQAPRAGDAVLVATLDLDQRRDWLTLFPFLDTRRPDTYSSLTEPR</sequence>
<dbReference type="InterPro" id="IPR050345">
    <property type="entry name" value="Aliph_Amidase/BUP"/>
</dbReference>
<dbReference type="GO" id="GO:0016787">
    <property type="term" value="F:hydrolase activity"/>
    <property type="evidence" value="ECO:0007669"/>
    <property type="project" value="UniProtKB-KW"/>
</dbReference>
<dbReference type="PROSITE" id="PS50263">
    <property type="entry name" value="CN_HYDROLASE"/>
    <property type="match status" value="1"/>
</dbReference>
<dbReference type="PANTHER" id="PTHR43674:SF2">
    <property type="entry name" value="BETA-UREIDOPROPIONASE"/>
    <property type="match status" value="1"/>
</dbReference>
<organism evidence="3 4">
    <name type="scientific">Nocardioides jiangxiensis</name>
    <dbReference type="NCBI Taxonomy" id="3064524"/>
    <lineage>
        <taxon>Bacteria</taxon>
        <taxon>Bacillati</taxon>
        <taxon>Actinomycetota</taxon>
        <taxon>Actinomycetes</taxon>
        <taxon>Propionibacteriales</taxon>
        <taxon>Nocardioidaceae</taxon>
        <taxon>Nocardioides</taxon>
    </lineage>
</organism>
<evidence type="ECO:0000313" key="4">
    <source>
        <dbReference type="Proteomes" id="UP001233314"/>
    </source>
</evidence>
<dbReference type="EMBL" id="JAUQTA010000001">
    <property type="protein sequence ID" value="MDO7868245.1"/>
    <property type="molecule type" value="Genomic_DNA"/>
</dbReference>
<dbReference type="SUPFAM" id="SSF56317">
    <property type="entry name" value="Carbon-nitrogen hydrolase"/>
    <property type="match status" value="1"/>
</dbReference>
<keyword evidence="4" id="KW-1185">Reference proteome</keyword>